<dbReference type="eggNOG" id="arCOG02217">
    <property type="taxonomic scope" value="Archaea"/>
</dbReference>
<dbReference type="PANTHER" id="PTHR42244:SF2">
    <property type="entry name" value="ANTITOXIN VAPB3-RELATED"/>
    <property type="match status" value="1"/>
</dbReference>
<reference evidence="1 2" key="1">
    <citation type="journal article" date="2012" name="J. Bacteriol.">
        <title>Complete genome sequence of strain 1860, a crenarchaeon of the genus pyrobaculum able to grow with various electron acceptors.</title>
        <authorList>
            <person name="Mardanov A.V."/>
            <person name="Gumerov V.M."/>
            <person name="Slobodkina G.B."/>
            <person name="Beletsky A.V."/>
            <person name="Bonch-Osmolovskaya E.A."/>
            <person name="Ravin N.V."/>
            <person name="Skryabin K.G."/>
        </authorList>
    </citation>
    <scope>NUCLEOTIDE SEQUENCE [LARGE SCALE GENOMIC DNA]</scope>
    <source>
        <strain evidence="1 2">1860</strain>
    </source>
</reference>
<accession>G7VCR4</accession>
<dbReference type="EMBL" id="CP003098">
    <property type="protein sequence ID" value="AET33869.1"/>
    <property type="molecule type" value="Genomic_DNA"/>
</dbReference>
<dbReference type="HOGENOM" id="CLU_175270_2_0_2"/>
<protein>
    <recommendedName>
        <fullName evidence="3">Antitoxin</fullName>
    </recommendedName>
</protein>
<name>G7VCR4_9CREN</name>
<dbReference type="Proteomes" id="UP000005867">
    <property type="component" value="Chromosome"/>
</dbReference>
<gene>
    <name evidence="1" type="ORF">P186_2483</name>
</gene>
<dbReference type="KEGG" id="pyr:P186_2483"/>
<keyword evidence="2" id="KW-1185">Reference proteome</keyword>
<dbReference type="InterPro" id="IPR039709">
    <property type="entry name" value="VapB3-like"/>
</dbReference>
<evidence type="ECO:0008006" key="3">
    <source>
        <dbReference type="Google" id="ProtNLM"/>
    </source>
</evidence>
<proteinExistence type="predicted"/>
<dbReference type="BioCyc" id="PSP1104324:GJSN-2429-MONOMER"/>
<dbReference type="AlphaFoldDB" id="G7VCR4"/>
<organism evidence="1 2">
    <name type="scientific">Pyrobaculum ferrireducens</name>
    <dbReference type="NCBI Taxonomy" id="1104324"/>
    <lineage>
        <taxon>Archaea</taxon>
        <taxon>Thermoproteota</taxon>
        <taxon>Thermoprotei</taxon>
        <taxon>Thermoproteales</taxon>
        <taxon>Thermoproteaceae</taxon>
        <taxon>Pyrobaculum</taxon>
    </lineage>
</organism>
<dbReference type="OrthoDB" id="27909at2157"/>
<dbReference type="STRING" id="1104324.P186_2483"/>
<evidence type="ECO:0000313" key="1">
    <source>
        <dbReference type="EMBL" id="AET33869.1"/>
    </source>
</evidence>
<evidence type="ECO:0000313" key="2">
    <source>
        <dbReference type="Proteomes" id="UP000005867"/>
    </source>
</evidence>
<dbReference type="GeneID" id="11594085"/>
<sequence length="74" mass="8984">MSVVISVRIPRELRDKLRELGIDYYREIVEFLKRRVQEEYYGQMSERYKRLLERGPRLGGDFATEFIREDREAG</sequence>
<dbReference type="PANTHER" id="PTHR42244">
    <property type="entry name" value="ANTITOXIN VAPB3-RELATED"/>
    <property type="match status" value="1"/>
</dbReference>
<dbReference type="RefSeq" id="WP_014289694.1">
    <property type="nucleotide sequence ID" value="NC_016645.1"/>
</dbReference>